<dbReference type="Proteomes" id="UP001370348">
    <property type="component" value="Chromosome"/>
</dbReference>
<proteinExistence type="predicted"/>
<protein>
    <submittedName>
        <fullName evidence="2">Uncharacterized protein</fullName>
    </submittedName>
</protein>
<reference evidence="2 3" key="1">
    <citation type="submission" date="2021-12" db="EMBL/GenBank/DDBJ databases">
        <title>Discovery of the Pendulisporaceae a myxobacterial family with distinct sporulation behavior and unique specialized metabolism.</title>
        <authorList>
            <person name="Garcia R."/>
            <person name="Popoff A."/>
            <person name="Bader C.D."/>
            <person name="Loehr J."/>
            <person name="Walesch S."/>
            <person name="Walt C."/>
            <person name="Boldt J."/>
            <person name="Bunk B."/>
            <person name="Haeckl F.J.F.P.J."/>
            <person name="Gunesch A.P."/>
            <person name="Birkelbach J."/>
            <person name="Nuebel U."/>
            <person name="Pietschmann T."/>
            <person name="Bach T."/>
            <person name="Mueller R."/>
        </authorList>
    </citation>
    <scope>NUCLEOTIDE SEQUENCE [LARGE SCALE GENOMIC DNA]</scope>
    <source>
        <strain evidence="2 3">MSr11954</strain>
    </source>
</reference>
<feature type="compositionally biased region" description="Basic and acidic residues" evidence="1">
    <location>
        <begin position="34"/>
        <end position="48"/>
    </location>
</feature>
<sequence length="68" mass="7904">MKSSAKMKASAPSREEHPALRALHHAPKGEALTVEERARREMVRRDPRPAIAHEQIKRELEERRQRGE</sequence>
<keyword evidence="3" id="KW-1185">Reference proteome</keyword>
<dbReference type="RefSeq" id="WP_394826685.1">
    <property type="nucleotide sequence ID" value="NZ_CP089984.1"/>
</dbReference>
<evidence type="ECO:0000256" key="1">
    <source>
        <dbReference type="SAM" id="MobiDB-lite"/>
    </source>
</evidence>
<feature type="compositionally biased region" description="Low complexity" evidence="1">
    <location>
        <begin position="1"/>
        <end position="11"/>
    </location>
</feature>
<gene>
    <name evidence="2" type="ORF">LZC94_07215</name>
</gene>
<feature type="compositionally biased region" description="Basic and acidic residues" evidence="1">
    <location>
        <begin position="54"/>
        <end position="68"/>
    </location>
</feature>
<evidence type="ECO:0000313" key="3">
    <source>
        <dbReference type="Proteomes" id="UP001370348"/>
    </source>
</evidence>
<evidence type="ECO:0000313" key="2">
    <source>
        <dbReference type="EMBL" id="WXB17056.1"/>
    </source>
</evidence>
<feature type="region of interest" description="Disordered" evidence="1">
    <location>
        <begin position="1"/>
        <end position="68"/>
    </location>
</feature>
<name>A0ABZ2M4U9_9BACT</name>
<dbReference type="EMBL" id="CP089984">
    <property type="protein sequence ID" value="WXB17056.1"/>
    <property type="molecule type" value="Genomic_DNA"/>
</dbReference>
<accession>A0ABZ2M4U9</accession>
<organism evidence="2 3">
    <name type="scientific">Pendulispora albinea</name>
    <dbReference type="NCBI Taxonomy" id="2741071"/>
    <lineage>
        <taxon>Bacteria</taxon>
        <taxon>Pseudomonadati</taxon>
        <taxon>Myxococcota</taxon>
        <taxon>Myxococcia</taxon>
        <taxon>Myxococcales</taxon>
        <taxon>Sorangiineae</taxon>
        <taxon>Pendulisporaceae</taxon>
        <taxon>Pendulispora</taxon>
    </lineage>
</organism>